<gene>
    <name evidence="2" type="ORF">E2C01_096612</name>
</gene>
<organism evidence="2 3">
    <name type="scientific">Portunus trituberculatus</name>
    <name type="common">Swimming crab</name>
    <name type="synonym">Neptunus trituberculatus</name>
    <dbReference type="NCBI Taxonomy" id="210409"/>
    <lineage>
        <taxon>Eukaryota</taxon>
        <taxon>Metazoa</taxon>
        <taxon>Ecdysozoa</taxon>
        <taxon>Arthropoda</taxon>
        <taxon>Crustacea</taxon>
        <taxon>Multicrustacea</taxon>
        <taxon>Malacostraca</taxon>
        <taxon>Eumalacostraca</taxon>
        <taxon>Eucarida</taxon>
        <taxon>Decapoda</taxon>
        <taxon>Pleocyemata</taxon>
        <taxon>Brachyura</taxon>
        <taxon>Eubrachyura</taxon>
        <taxon>Portunoidea</taxon>
        <taxon>Portunidae</taxon>
        <taxon>Portuninae</taxon>
        <taxon>Portunus</taxon>
    </lineage>
</organism>
<dbReference type="AlphaFoldDB" id="A0A5B7K274"/>
<dbReference type="EMBL" id="VSRR010125747">
    <property type="protein sequence ID" value="MPD01100.1"/>
    <property type="molecule type" value="Genomic_DNA"/>
</dbReference>
<feature type="region of interest" description="Disordered" evidence="1">
    <location>
        <begin position="52"/>
        <end position="112"/>
    </location>
</feature>
<protein>
    <submittedName>
        <fullName evidence="2">Uncharacterized protein</fullName>
    </submittedName>
</protein>
<name>A0A5B7K274_PORTR</name>
<feature type="compositionally biased region" description="Low complexity" evidence="1">
    <location>
        <begin position="52"/>
        <end position="81"/>
    </location>
</feature>
<evidence type="ECO:0000256" key="1">
    <source>
        <dbReference type="SAM" id="MobiDB-lite"/>
    </source>
</evidence>
<reference evidence="2 3" key="1">
    <citation type="submission" date="2019-05" db="EMBL/GenBank/DDBJ databases">
        <title>Another draft genome of Portunus trituberculatus and its Hox gene families provides insights of decapod evolution.</title>
        <authorList>
            <person name="Jeong J.-H."/>
            <person name="Song I."/>
            <person name="Kim S."/>
            <person name="Choi T."/>
            <person name="Kim D."/>
            <person name="Ryu S."/>
            <person name="Kim W."/>
        </authorList>
    </citation>
    <scope>NUCLEOTIDE SEQUENCE [LARGE SCALE GENOMIC DNA]</scope>
    <source>
        <tissue evidence="2">Muscle</tissue>
    </source>
</reference>
<evidence type="ECO:0000313" key="3">
    <source>
        <dbReference type="Proteomes" id="UP000324222"/>
    </source>
</evidence>
<comment type="caution">
    <text evidence="2">The sequence shown here is derived from an EMBL/GenBank/DDBJ whole genome shotgun (WGS) entry which is preliminary data.</text>
</comment>
<sequence>MSIFLSPPPPIPPLPPLLSTTVSPILPSFFVKVFSLPSPLRLHPHILPSRSMSSLFSSSTSSSSSSSSSSFSSSSFQSSSSLCPCPIVLPTFSLSSSLPHRPATAITPSVAR</sequence>
<accession>A0A5B7K274</accession>
<evidence type="ECO:0000313" key="2">
    <source>
        <dbReference type="EMBL" id="MPD01100.1"/>
    </source>
</evidence>
<dbReference type="Proteomes" id="UP000324222">
    <property type="component" value="Unassembled WGS sequence"/>
</dbReference>
<keyword evidence="3" id="KW-1185">Reference proteome</keyword>
<proteinExistence type="predicted"/>